<keyword evidence="4" id="KW-1185">Reference proteome</keyword>
<dbReference type="Gene3D" id="1.10.472.80">
    <property type="entry name" value="Ypt/Rab-GAP domain of gyp1p, domain 3"/>
    <property type="match status" value="1"/>
</dbReference>
<dbReference type="GO" id="GO:0042147">
    <property type="term" value="P:retrograde transport, endosome to Golgi"/>
    <property type="evidence" value="ECO:0007669"/>
    <property type="project" value="InterPro"/>
</dbReference>
<dbReference type="GO" id="GO:0005802">
    <property type="term" value="C:trans-Golgi network"/>
    <property type="evidence" value="ECO:0007669"/>
    <property type="project" value="TreeGrafter"/>
</dbReference>
<evidence type="ECO:0000313" key="3">
    <source>
        <dbReference type="EMBL" id="CBJ29026.1"/>
    </source>
</evidence>
<proteinExistence type="predicted"/>
<feature type="compositionally biased region" description="Low complexity" evidence="1">
    <location>
        <begin position="450"/>
        <end position="471"/>
    </location>
</feature>
<evidence type="ECO:0000259" key="2">
    <source>
        <dbReference type="PROSITE" id="PS50086"/>
    </source>
</evidence>
<dbReference type="eggNOG" id="KOG3636">
    <property type="taxonomic scope" value="Eukaryota"/>
</dbReference>
<name>D7FJC0_ECTSI</name>
<dbReference type="Gene3D" id="1.10.8.270">
    <property type="entry name" value="putative rabgap domain of human tbc1 domain family member 14 like domains"/>
    <property type="match status" value="1"/>
</dbReference>
<dbReference type="PROSITE" id="PS50086">
    <property type="entry name" value="TBC_RABGAP"/>
    <property type="match status" value="1"/>
</dbReference>
<dbReference type="InterPro" id="IPR035969">
    <property type="entry name" value="Rab-GAP_TBC_sf"/>
</dbReference>
<evidence type="ECO:0000256" key="1">
    <source>
        <dbReference type="SAM" id="MobiDB-lite"/>
    </source>
</evidence>
<dbReference type="InterPro" id="IPR039755">
    <property type="entry name" value="TBC1D23"/>
</dbReference>
<dbReference type="PANTHER" id="PTHR13297">
    <property type="entry name" value="TBC1 DOMAIN FAMILY MEMBER 23-RELATED"/>
    <property type="match status" value="1"/>
</dbReference>
<dbReference type="AlphaFoldDB" id="D7FJC0"/>
<feature type="region of interest" description="Disordered" evidence="1">
    <location>
        <begin position="343"/>
        <end position="373"/>
    </location>
</feature>
<sequence>MKANERRRKGKIDQLLDDCEVRNRLVSRGACGIKDRKLAEALVGSREEQQAILQDVTRTRTDSPVFGDEKARQWLQRSVSLYCRERGLRYSQGLTHLAAPWALITDPPCLDGFSYRCFRSFVDRFAPNIFSTAQEEAGGGTTLVVLEAHLVLLEQLLRFHDPALAAHMDKCFVSPAAYATPWFVTLFASQTPAPALLHLWRLMLEYGDPVLHQFLSLAWLVSNRLVLMETPPDDMPATVSGLRLRSAGVVDDVFRAAVALRESTPRLFCDVLRRACFAEDQEGDGGGSCEGRGAPAGGEQQSGPPAGGPAAEPRVSLLQGLRAEGVLSVDADQVAEILLAGPSSTAAPGTTTTTAAAAPTSPATGDDGWRSGSGRIGGRFVLVDCRPPAPGGEGPAGGGMRAGGEAAGDGRVMWRRIRPAESFGREAAAVAEVLREVGAGGDALHAAATAEAALPPSRQLRLRRQPPSSGSRARRLARA</sequence>
<reference evidence="3 4" key="1">
    <citation type="journal article" date="2010" name="Nature">
        <title>The Ectocarpus genome and the independent evolution of multicellularity in brown algae.</title>
        <authorList>
            <person name="Cock J.M."/>
            <person name="Sterck L."/>
            <person name="Rouze P."/>
            <person name="Scornet D."/>
            <person name="Allen A.E."/>
            <person name="Amoutzias G."/>
            <person name="Anthouard V."/>
            <person name="Artiguenave F."/>
            <person name="Aury J.M."/>
            <person name="Badger J.H."/>
            <person name="Beszteri B."/>
            <person name="Billiau K."/>
            <person name="Bonnet E."/>
            <person name="Bothwell J.H."/>
            <person name="Bowler C."/>
            <person name="Boyen C."/>
            <person name="Brownlee C."/>
            <person name="Carrano C.J."/>
            <person name="Charrier B."/>
            <person name="Cho G.Y."/>
            <person name="Coelho S.M."/>
            <person name="Collen J."/>
            <person name="Corre E."/>
            <person name="Da Silva C."/>
            <person name="Delage L."/>
            <person name="Delaroque N."/>
            <person name="Dittami S.M."/>
            <person name="Doulbeau S."/>
            <person name="Elias M."/>
            <person name="Farnham G."/>
            <person name="Gachon C.M."/>
            <person name="Gschloessl B."/>
            <person name="Heesch S."/>
            <person name="Jabbari K."/>
            <person name="Jubin C."/>
            <person name="Kawai H."/>
            <person name="Kimura K."/>
            <person name="Kloareg B."/>
            <person name="Kupper F.C."/>
            <person name="Lang D."/>
            <person name="Le Bail A."/>
            <person name="Leblanc C."/>
            <person name="Lerouge P."/>
            <person name="Lohr M."/>
            <person name="Lopez P.J."/>
            <person name="Martens C."/>
            <person name="Maumus F."/>
            <person name="Michel G."/>
            <person name="Miranda-Saavedra D."/>
            <person name="Morales J."/>
            <person name="Moreau H."/>
            <person name="Motomura T."/>
            <person name="Nagasato C."/>
            <person name="Napoli C.A."/>
            <person name="Nelson D.R."/>
            <person name="Nyvall-Collen P."/>
            <person name="Peters A.F."/>
            <person name="Pommier C."/>
            <person name="Potin P."/>
            <person name="Poulain J."/>
            <person name="Quesneville H."/>
            <person name="Read B."/>
            <person name="Rensing S.A."/>
            <person name="Ritter A."/>
            <person name="Rousvoal S."/>
            <person name="Samanta M."/>
            <person name="Samson G."/>
            <person name="Schroeder D.C."/>
            <person name="Segurens B."/>
            <person name="Strittmatter M."/>
            <person name="Tonon T."/>
            <person name="Tregear J.W."/>
            <person name="Valentin K."/>
            <person name="von Dassow P."/>
            <person name="Yamagishi T."/>
            <person name="Van de Peer Y."/>
            <person name="Wincker P."/>
        </authorList>
    </citation>
    <scope>NUCLEOTIDE SEQUENCE [LARGE SCALE GENOMIC DNA]</scope>
    <source>
        <strain evidence="4">Ec32 / CCAP1310/4</strain>
    </source>
</reference>
<dbReference type="PANTHER" id="PTHR13297:SF5">
    <property type="entry name" value="TBC1 DOMAIN FAMILY MEMBER 23"/>
    <property type="match status" value="1"/>
</dbReference>
<dbReference type="STRING" id="2880.D7FJC0"/>
<dbReference type="GO" id="GO:0099041">
    <property type="term" value="P:vesicle tethering to Golgi"/>
    <property type="evidence" value="ECO:0007669"/>
    <property type="project" value="TreeGrafter"/>
</dbReference>
<dbReference type="EMBL" id="FN647939">
    <property type="protein sequence ID" value="CBJ29026.1"/>
    <property type="molecule type" value="Genomic_DNA"/>
</dbReference>
<dbReference type="SUPFAM" id="SSF47923">
    <property type="entry name" value="Ypt/Rab-GAP domain of gyp1p"/>
    <property type="match status" value="2"/>
</dbReference>
<dbReference type="GO" id="GO:0005829">
    <property type="term" value="C:cytosol"/>
    <property type="evidence" value="ECO:0007669"/>
    <property type="project" value="GOC"/>
</dbReference>
<dbReference type="Pfam" id="PF00566">
    <property type="entry name" value="RabGAP-TBC"/>
    <property type="match status" value="1"/>
</dbReference>
<dbReference type="OrthoDB" id="1668230at2759"/>
<feature type="compositionally biased region" description="Low complexity" evidence="1">
    <location>
        <begin position="297"/>
        <end position="312"/>
    </location>
</feature>
<protein>
    <recommendedName>
        <fullName evidence="2">Rab-GAP TBC domain-containing protein</fullName>
    </recommendedName>
</protein>
<gene>
    <name evidence="3" type="ORF">Esi_0130_0082</name>
</gene>
<organism evidence="3 4">
    <name type="scientific">Ectocarpus siliculosus</name>
    <name type="common">Brown alga</name>
    <name type="synonym">Conferva siliculosa</name>
    <dbReference type="NCBI Taxonomy" id="2880"/>
    <lineage>
        <taxon>Eukaryota</taxon>
        <taxon>Sar</taxon>
        <taxon>Stramenopiles</taxon>
        <taxon>Ochrophyta</taxon>
        <taxon>PX clade</taxon>
        <taxon>Phaeophyceae</taxon>
        <taxon>Ectocarpales</taxon>
        <taxon>Ectocarpaceae</taxon>
        <taxon>Ectocarpus</taxon>
    </lineage>
</organism>
<evidence type="ECO:0000313" key="4">
    <source>
        <dbReference type="Proteomes" id="UP000002630"/>
    </source>
</evidence>
<feature type="region of interest" description="Disordered" evidence="1">
    <location>
        <begin position="281"/>
        <end position="312"/>
    </location>
</feature>
<dbReference type="Proteomes" id="UP000002630">
    <property type="component" value="Linkage Group LG26"/>
</dbReference>
<dbReference type="InParanoid" id="D7FJC0"/>
<feature type="compositionally biased region" description="Gly residues" evidence="1">
    <location>
        <begin position="284"/>
        <end position="296"/>
    </location>
</feature>
<dbReference type="SMART" id="SM00164">
    <property type="entry name" value="TBC"/>
    <property type="match status" value="1"/>
</dbReference>
<dbReference type="InterPro" id="IPR000195">
    <property type="entry name" value="Rab-GAP-TBC_dom"/>
</dbReference>
<feature type="region of interest" description="Disordered" evidence="1">
    <location>
        <begin position="450"/>
        <end position="479"/>
    </location>
</feature>
<dbReference type="EMBL" id="FN649751">
    <property type="protein sequence ID" value="CBJ29026.1"/>
    <property type="molecule type" value="Genomic_DNA"/>
</dbReference>
<accession>D7FJC0</accession>
<feature type="domain" description="Rab-GAP TBC" evidence="2">
    <location>
        <begin position="1"/>
        <end position="207"/>
    </location>
</feature>